<evidence type="ECO:0000256" key="2">
    <source>
        <dbReference type="ARBA" id="ARBA00022801"/>
    </source>
</evidence>
<feature type="compositionally biased region" description="Polar residues" evidence="4">
    <location>
        <begin position="18"/>
        <end position="40"/>
    </location>
</feature>
<evidence type="ECO:0000313" key="7">
    <source>
        <dbReference type="Proteomes" id="UP000053424"/>
    </source>
</evidence>
<evidence type="ECO:0000313" key="6">
    <source>
        <dbReference type="EMBL" id="KIM41658.1"/>
    </source>
</evidence>
<dbReference type="InterPro" id="IPR043573">
    <property type="entry name" value="Fig4-like"/>
</dbReference>
<feature type="region of interest" description="Disordered" evidence="4">
    <location>
        <begin position="1"/>
        <end position="40"/>
    </location>
</feature>
<dbReference type="GO" id="GO:0046856">
    <property type="term" value="P:phosphatidylinositol dephosphorylation"/>
    <property type="evidence" value="ECO:0007669"/>
    <property type="project" value="InterPro"/>
</dbReference>
<reference evidence="6 7" key="1">
    <citation type="submission" date="2014-04" db="EMBL/GenBank/DDBJ databases">
        <authorList>
            <consortium name="DOE Joint Genome Institute"/>
            <person name="Kuo A."/>
            <person name="Gay G."/>
            <person name="Dore J."/>
            <person name="Kohler A."/>
            <person name="Nagy L.G."/>
            <person name="Floudas D."/>
            <person name="Copeland A."/>
            <person name="Barry K.W."/>
            <person name="Cichocki N."/>
            <person name="Veneault-Fourrey C."/>
            <person name="LaButti K."/>
            <person name="Lindquist E.A."/>
            <person name="Lipzen A."/>
            <person name="Lundell T."/>
            <person name="Morin E."/>
            <person name="Murat C."/>
            <person name="Sun H."/>
            <person name="Tunlid A."/>
            <person name="Henrissat B."/>
            <person name="Grigoriev I.V."/>
            <person name="Hibbett D.S."/>
            <person name="Martin F."/>
            <person name="Nordberg H.P."/>
            <person name="Cantor M.N."/>
            <person name="Hua S.X."/>
        </authorList>
    </citation>
    <scope>NUCLEOTIDE SEQUENCE [LARGE SCALE GENOMIC DNA]</scope>
    <source>
        <strain evidence="7">h7</strain>
    </source>
</reference>
<dbReference type="EMBL" id="KN831779">
    <property type="protein sequence ID" value="KIM41658.1"/>
    <property type="molecule type" value="Genomic_DNA"/>
</dbReference>
<sequence>MDEGTTVSEPNILDIQPLTESPVSAFSTPSKPEVTAQSNDILVDQQTEKPELQPQRSHPIPTATRSFPPAFNKFILYENRLRFFIIASNASDSRHRIIKIDRTSHDERLHVIEDEVEYSGKQMGAMLKMLDDGNRASGGLGKAKIFFGIAGFIRFTAGWYMILISKRSVVALLGGHYLYHCESSDIIPVSFNHKIEKPAEEQRLMNIFKQVDMSKNFYFSYTYDLTSTLQHNLTGPVRSGPNDWPINDRFAWNFHMLTTPFADQSETPLKHYWLLPLVHGHVDQAKLTVLGRVVFVTLIARRSRHFAGARYLKRGVNDEGNVANEVETEQIVCEALTTPFYYPARGTPGAQRNRRPSPNYTSYVQYRGSIPIYWTQETNSMSPKPPIEISVVDPFYTAASRHFDDLFGRYGAPITILNLIKRREPVPRESKLLDEYTQCVRYLNQFLPRDKKMVYRAWDMSRAYKEKTQDVISYLEDIAEESIQMTSFFHSGPEPYFHYLNSEAEGSNAVWRSTISLQNGICRTNCVDCLDRTNAAQFVFGKRALGHQLYALGVVESPNLSFDSDAVNMLTEMYHDHGDSIALQYTGSALVNRVETYRGMPHWNSHSRDIIENIRRFYTNSLLDADKQTAINLFLGVQNERAIIHPPVRGGYQKWFHPENLKPAYPLNECDEGLRDFVQHRGDFWVEYYRPLLFTSLGKHFAYSMNSTLKLPGKTAKDMNFSPFQPHGYRHGDPPSRVVRGVRRWIGSQPASRQKKIHGKMISKPPPKEVPAEPVLDRYSTEACANSALDPSVSEAEEAEYQGYIDQCQELLDAPATLGERKDLEVYAQAVQTAKKDSVDYWLEDFPKDFVTYVERSSTQYLDEGKKQAFPVTFNYERWLGSM</sequence>
<dbReference type="Proteomes" id="UP000053424">
    <property type="component" value="Unassembled WGS sequence"/>
</dbReference>
<accession>A0A0C2XVK6</accession>
<evidence type="ECO:0000256" key="3">
    <source>
        <dbReference type="ARBA" id="ARBA00023136"/>
    </source>
</evidence>
<dbReference type="HOGENOM" id="CLU_003016_0_2_1"/>
<dbReference type="GO" id="GO:0043813">
    <property type="term" value="F:phosphatidylinositol-3,5-bisphosphate 5-phosphatase activity"/>
    <property type="evidence" value="ECO:0007669"/>
    <property type="project" value="InterPro"/>
</dbReference>
<keyword evidence="3" id="KW-0472">Membrane</keyword>
<dbReference type="InterPro" id="IPR002013">
    <property type="entry name" value="SAC_dom"/>
</dbReference>
<proteinExistence type="predicted"/>
<protein>
    <recommendedName>
        <fullName evidence="5">SAC domain-containing protein</fullName>
    </recommendedName>
</protein>
<keyword evidence="7" id="KW-1185">Reference proteome</keyword>
<name>A0A0C2XVK6_HEBCY</name>
<dbReference type="PROSITE" id="PS50275">
    <property type="entry name" value="SAC"/>
    <property type="match status" value="1"/>
</dbReference>
<gene>
    <name evidence="6" type="ORF">M413DRAFT_135807</name>
</gene>
<evidence type="ECO:0000256" key="4">
    <source>
        <dbReference type="SAM" id="MobiDB-lite"/>
    </source>
</evidence>
<organism evidence="6 7">
    <name type="scientific">Hebeloma cylindrosporum</name>
    <dbReference type="NCBI Taxonomy" id="76867"/>
    <lineage>
        <taxon>Eukaryota</taxon>
        <taxon>Fungi</taxon>
        <taxon>Dikarya</taxon>
        <taxon>Basidiomycota</taxon>
        <taxon>Agaricomycotina</taxon>
        <taxon>Agaricomycetes</taxon>
        <taxon>Agaricomycetidae</taxon>
        <taxon>Agaricales</taxon>
        <taxon>Agaricineae</taxon>
        <taxon>Hymenogastraceae</taxon>
        <taxon>Hebeloma</taxon>
    </lineage>
</organism>
<dbReference type="OrthoDB" id="405996at2759"/>
<dbReference type="AlphaFoldDB" id="A0A0C2XVK6"/>
<dbReference type="PANTHER" id="PTHR45738">
    <property type="entry name" value="POLYPHOSPHOINOSITIDE PHOSPHATASE"/>
    <property type="match status" value="1"/>
</dbReference>
<dbReference type="GO" id="GO:0012505">
    <property type="term" value="C:endomembrane system"/>
    <property type="evidence" value="ECO:0007669"/>
    <property type="project" value="UniProtKB-SubCell"/>
</dbReference>
<evidence type="ECO:0000256" key="1">
    <source>
        <dbReference type="ARBA" id="ARBA00004308"/>
    </source>
</evidence>
<feature type="domain" description="SAC" evidence="5">
    <location>
        <begin position="208"/>
        <end position="587"/>
    </location>
</feature>
<dbReference type="STRING" id="686832.A0A0C2XVK6"/>
<comment type="subcellular location">
    <subcellularLocation>
        <location evidence="1">Endomembrane system</location>
    </subcellularLocation>
</comment>
<dbReference type="Pfam" id="PF02383">
    <property type="entry name" value="Syja_N"/>
    <property type="match status" value="1"/>
</dbReference>
<evidence type="ECO:0000259" key="5">
    <source>
        <dbReference type="PROSITE" id="PS50275"/>
    </source>
</evidence>
<dbReference type="PANTHER" id="PTHR45738:SF5">
    <property type="entry name" value="POLYPHOSPHOINOSITIDE PHOSPHATASE"/>
    <property type="match status" value="1"/>
</dbReference>
<keyword evidence="2" id="KW-0378">Hydrolase</keyword>
<reference evidence="7" key="2">
    <citation type="submission" date="2015-01" db="EMBL/GenBank/DDBJ databases">
        <title>Evolutionary Origins and Diversification of the Mycorrhizal Mutualists.</title>
        <authorList>
            <consortium name="DOE Joint Genome Institute"/>
            <consortium name="Mycorrhizal Genomics Consortium"/>
            <person name="Kohler A."/>
            <person name="Kuo A."/>
            <person name="Nagy L.G."/>
            <person name="Floudas D."/>
            <person name="Copeland A."/>
            <person name="Barry K.W."/>
            <person name="Cichocki N."/>
            <person name="Veneault-Fourrey C."/>
            <person name="LaButti K."/>
            <person name="Lindquist E.A."/>
            <person name="Lipzen A."/>
            <person name="Lundell T."/>
            <person name="Morin E."/>
            <person name="Murat C."/>
            <person name="Riley R."/>
            <person name="Ohm R."/>
            <person name="Sun H."/>
            <person name="Tunlid A."/>
            <person name="Henrissat B."/>
            <person name="Grigoriev I.V."/>
            <person name="Hibbett D.S."/>
            <person name="Martin F."/>
        </authorList>
    </citation>
    <scope>NUCLEOTIDE SEQUENCE [LARGE SCALE GENOMIC DNA]</scope>
    <source>
        <strain evidence="7">h7</strain>
    </source>
</reference>